<evidence type="ECO:0000313" key="6">
    <source>
        <dbReference type="Proteomes" id="UP000215335"/>
    </source>
</evidence>
<dbReference type="PROSITE" id="PS50188">
    <property type="entry name" value="B302_SPRY"/>
    <property type="match status" value="1"/>
</dbReference>
<feature type="domain" description="COS" evidence="4">
    <location>
        <begin position="78"/>
        <end position="138"/>
    </location>
</feature>
<dbReference type="Pfam" id="PF00622">
    <property type="entry name" value="SPRY"/>
    <property type="match status" value="1"/>
</dbReference>
<evidence type="ECO:0000313" key="5">
    <source>
        <dbReference type="EMBL" id="OXU17729.1"/>
    </source>
</evidence>
<dbReference type="InterPro" id="IPR013320">
    <property type="entry name" value="ConA-like_dom_sf"/>
</dbReference>
<dbReference type="InterPro" id="IPR043136">
    <property type="entry name" value="B30.2/SPRY_sf"/>
</dbReference>
<dbReference type="Proteomes" id="UP000215335">
    <property type="component" value="Unassembled WGS sequence"/>
</dbReference>
<dbReference type="OrthoDB" id="295536at2759"/>
<dbReference type="CDD" id="cd00063">
    <property type="entry name" value="FN3"/>
    <property type="match status" value="1"/>
</dbReference>
<dbReference type="Gene3D" id="2.60.40.10">
    <property type="entry name" value="Immunoglobulins"/>
    <property type="match status" value="1"/>
</dbReference>
<proteinExistence type="predicted"/>
<dbReference type="PANTHER" id="PTHR24099">
    <property type="entry name" value="E3 UBIQUITIN-PROTEIN LIGASE TRIM36-RELATED"/>
    <property type="match status" value="1"/>
</dbReference>
<dbReference type="EMBL" id="NNAY01004542">
    <property type="protein sequence ID" value="OXU17729.1"/>
    <property type="molecule type" value="Genomic_DNA"/>
</dbReference>
<dbReference type="Pfam" id="PF00041">
    <property type="entry name" value="fn3"/>
    <property type="match status" value="1"/>
</dbReference>
<evidence type="ECO:0000259" key="3">
    <source>
        <dbReference type="PROSITE" id="PS50853"/>
    </source>
</evidence>
<keyword evidence="1" id="KW-0175">Coiled coil</keyword>
<feature type="domain" description="B30.2/SPRY" evidence="2">
    <location>
        <begin position="227"/>
        <end position="412"/>
    </location>
</feature>
<organism evidence="5 6">
    <name type="scientific">Trichomalopsis sarcophagae</name>
    <dbReference type="NCBI Taxonomy" id="543379"/>
    <lineage>
        <taxon>Eukaryota</taxon>
        <taxon>Metazoa</taxon>
        <taxon>Ecdysozoa</taxon>
        <taxon>Arthropoda</taxon>
        <taxon>Hexapoda</taxon>
        <taxon>Insecta</taxon>
        <taxon>Pterygota</taxon>
        <taxon>Neoptera</taxon>
        <taxon>Endopterygota</taxon>
        <taxon>Hymenoptera</taxon>
        <taxon>Apocrita</taxon>
        <taxon>Proctotrupomorpha</taxon>
        <taxon>Chalcidoidea</taxon>
        <taxon>Pteromalidae</taxon>
        <taxon>Pteromalinae</taxon>
        <taxon>Trichomalopsis</taxon>
    </lineage>
</organism>
<feature type="domain" description="Fibronectin type-III" evidence="3">
    <location>
        <begin position="142"/>
        <end position="242"/>
    </location>
</feature>
<evidence type="ECO:0008006" key="7">
    <source>
        <dbReference type="Google" id="ProtNLM"/>
    </source>
</evidence>
<dbReference type="InterPro" id="IPR036116">
    <property type="entry name" value="FN3_sf"/>
</dbReference>
<keyword evidence="6" id="KW-1185">Reference proteome</keyword>
<evidence type="ECO:0000259" key="4">
    <source>
        <dbReference type="PROSITE" id="PS51262"/>
    </source>
</evidence>
<dbReference type="STRING" id="543379.A0A232EH86"/>
<dbReference type="SMART" id="SM00449">
    <property type="entry name" value="SPRY"/>
    <property type="match status" value="1"/>
</dbReference>
<dbReference type="Gene3D" id="1.20.5.170">
    <property type="match status" value="1"/>
</dbReference>
<name>A0A232EH86_9HYME</name>
<gene>
    <name evidence="5" type="ORF">TSAR_005918</name>
</gene>
<dbReference type="SUPFAM" id="SSF49899">
    <property type="entry name" value="Concanavalin A-like lectins/glucanases"/>
    <property type="match status" value="1"/>
</dbReference>
<dbReference type="InterPro" id="IPR017903">
    <property type="entry name" value="COS_domain"/>
</dbReference>
<comment type="caution">
    <text evidence="5">The sequence shown here is derived from an EMBL/GenBank/DDBJ whole genome shotgun (WGS) entry which is preliminary data.</text>
</comment>
<dbReference type="PROSITE" id="PS51262">
    <property type="entry name" value="COS"/>
    <property type="match status" value="1"/>
</dbReference>
<dbReference type="PANTHER" id="PTHR24099:SF15">
    <property type="entry name" value="E3 UBIQUITIN-PROTEIN LIGASE TRIM9"/>
    <property type="match status" value="1"/>
</dbReference>
<reference evidence="5 6" key="1">
    <citation type="journal article" date="2017" name="Curr. Biol.">
        <title>The Evolution of Venom by Co-option of Single-Copy Genes.</title>
        <authorList>
            <person name="Martinson E.O."/>
            <person name="Mrinalini"/>
            <person name="Kelkar Y.D."/>
            <person name="Chang C.H."/>
            <person name="Werren J.H."/>
        </authorList>
    </citation>
    <scope>NUCLEOTIDE SEQUENCE [LARGE SCALE GENOMIC DNA]</scope>
    <source>
        <strain evidence="5 6">Alberta</strain>
        <tissue evidence="5">Whole body</tissue>
    </source>
</reference>
<dbReference type="InterPro" id="IPR001870">
    <property type="entry name" value="B30.2/SPRY"/>
</dbReference>
<dbReference type="SMART" id="SM00060">
    <property type="entry name" value="FN3"/>
    <property type="match status" value="1"/>
</dbReference>
<dbReference type="InterPro" id="IPR050617">
    <property type="entry name" value="E3_ligase_FN3/SPRY"/>
</dbReference>
<evidence type="ECO:0000259" key="2">
    <source>
        <dbReference type="PROSITE" id="PS50188"/>
    </source>
</evidence>
<dbReference type="InterPro" id="IPR013783">
    <property type="entry name" value="Ig-like_fold"/>
</dbReference>
<dbReference type="Gene3D" id="2.60.120.920">
    <property type="match status" value="1"/>
</dbReference>
<dbReference type="PROSITE" id="PS50853">
    <property type="entry name" value="FN3"/>
    <property type="match status" value="1"/>
</dbReference>
<sequence>MPEIADIKKREECISLEEEVEERINALIAMLQSRKARLIEAARQTREARVRLLRDQVSRCAGHLQTTTGLLTFCIEALKETDSAAFLQIGGMLSMRAATAAGSWGAAEGVQEIARLPLLDLTLDDKPVRRAIDQLTFVQMKPPGAPLLLPEECSAENNSVTVAWQAPPGCGPGQRGPAIEGYLLELDDGCGGEFREVYCGRETICTVDGLHFNSLYNARVRAFNSAGEGDYSELIGLQTAEVAWFSWAMCAPGLPQEISMSEDAMSASCEGYEHRVVLSTVGFSRGIHYWELTIDRYHSDTDPAFGIARADVSRDQMLGKDDRGWSMYIDRQRSWFMHGGVHAQRTDGGIQQGSTVGLLLDLESTHTLRFFVDGQAQGGIAFRDLYGVFYPAVSLNRGVCVTLHTALDVPRHLLLLDHQLEDAYVCGDVLQS</sequence>
<accession>A0A232EH86</accession>
<dbReference type="InterPro" id="IPR003877">
    <property type="entry name" value="SPRY_dom"/>
</dbReference>
<dbReference type="AlphaFoldDB" id="A0A232EH86"/>
<dbReference type="GO" id="GO:0043005">
    <property type="term" value="C:neuron projection"/>
    <property type="evidence" value="ECO:0007669"/>
    <property type="project" value="TreeGrafter"/>
</dbReference>
<dbReference type="FunFam" id="2.60.40.10:FF:000178">
    <property type="entry name" value="E3 ubiquitin-protein ligase TRIM9 isoform X1"/>
    <property type="match status" value="1"/>
</dbReference>
<protein>
    <recommendedName>
        <fullName evidence="7">E3 ubiquitin-protein ligase TRIM9</fullName>
    </recommendedName>
</protein>
<dbReference type="CDD" id="cd12889">
    <property type="entry name" value="SPRY_PRY_TRIM67_9"/>
    <property type="match status" value="1"/>
</dbReference>
<dbReference type="GO" id="GO:0007411">
    <property type="term" value="P:axon guidance"/>
    <property type="evidence" value="ECO:0007669"/>
    <property type="project" value="TreeGrafter"/>
</dbReference>
<evidence type="ECO:0000256" key="1">
    <source>
        <dbReference type="ARBA" id="ARBA00023054"/>
    </source>
</evidence>
<dbReference type="SUPFAM" id="SSF49265">
    <property type="entry name" value="Fibronectin type III"/>
    <property type="match status" value="1"/>
</dbReference>
<dbReference type="InterPro" id="IPR003961">
    <property type="entry name" value="FN3_dom"/>
</dbReference>